<feature type="region of interest" description="Disordered" evidence="1">
    <location>
        <begin position="419"/>
        <end position="443"/>
    </location>
</feature>
<sequence>MARIYSATFLITILVIFLVYLGNISTSSNNLPDFPPKLILSGDQEFPTGHLQPLGYQCAPDGPVKEYNVSLRPEVFWQEHVKSSVPMVLRQGIGKSPALSTWTDDYLRETYGDLDLLIELKEEDRSHSTRRMNMADFLARYKDDDIYAVTVLPDPMRKEVQVPSCLLCGSFLDYVHETNFWMSSGGTRSVVHFDADHNLHCMVAGCKDFIMIEKKYYTDLYFIEQKQYSGSAFSEIDPNKIDLMKFPNVSRVPWTYATLRPGDCIYIPAEYIHQVRSYHRSISATILFTCGPSLKAPFEPKGCDEDIFNYKALSDVNVHWTYNKGDALIEMGFMNIEVLRHSIIDTFNQRNGENFTKEIFIEFWNQHREEAIENEEDPRNKKPGEIFDWLDSKGKGVITKAEVLNFSKETLKKLAKLIDPPHGPLAEKQNSVSEKEQTLHSEL</sequence>
<dbReference type="Pfam" id="PF13621">
    <property type="entry name" value="Cupin_8"/>
    <property type="match status" value="1"/>
</dbReference>
<dbReference type="SUPFAM" id="SSF47473">
    <property type="entry name" value="EF-hand"/>
    <property type="match status" value="1"/>
</dbReference>
<dbReference type="SMART" id="SM00558">
    <property type="entry name" value="JmjC"/>
    <property type="match status" value="1"/>
</dbReference>
<reference evidence="3" key="2">
    <citation type="journal article" date="2023" name="Science">
        <title>Genomic signatures of disease resistance in endangered staghorn corals.</title>
        <authorList>
            <person name="Vollmer S.V."/>
            <person name="Selwyn J.D."/>
            <person name="Despard B.A."/>
            <person name="Roesel C.L."/>
        </authorList>
    </citation>
    <scope>NUCLEOTIDE SEQUENCE</scope>
    <source>
        <strain evidence="3">K2</strain>
    </source>
</reference>
<dbReference type="PROSITE" id="PS51184">
    <property type="entry name" value="JMJC"/>
    <property type="match status" value="1"/>
</dbReference>
<name>A0AAD9QG27_ACRCE</name>
<comment type="caution">
    <text evidence="3">The sequence shown here is derived from an EMBL/GenBank/DDBJ whole genome shotgun (WGS) entry which is preliminary data.</text>
</comment>
<evidence type="ECO:0000259" key="2">
    <source>
        <dbReference type="PROSITE" id="PS51184"/>
    </source>
</evidence>
<dbReference type="Proteomes" id="UP001249851">
    <property type="component" value="Unassembled WGS sequence"/>
</dbReference>
<dbReference type="InterPro" id="IPR003347">
    <property type="entry name" value="JmjC_dom"/>
</dbReference>
<dbReference type="EMBL" id="JARQWQ010000037">
    <property type="protein sequence ID" value="KAK2560215.1"/>
    <property type="molecule type" value="Genomic_DNA"/>
</dbReference>
<organism evidence="3 4">
    <name type="scientific">Acropora cervicornis</name>
    <name type="common">Staghorn coral</name>
    <dbReference type="NCBI Taxonomy" id="6130"/>
    <lineage>
        <taxon>Eukaryota</taxon>
        <taxon>Metazoa</taxon>
        <taxon>Cnidaria</taxon>
        <taxon>Anthozoa</taxon>
        <taxon>Hexacorallia</taxon>
        <taxon>Scleractinia</taxon>
        <taxon>Astrocoeniina</taxon>
        <taxon>Acroporidae</taxon>
        <taxon>Acropora</taxon>
    </lineage>
</organism>
<evidence type="ECO:0000313" key="3">
    <source>
        <dbReference type="EMBL" id="KAK2560215.1"/>
    </source>
</evidence>
<feature type="domain" description="JmjC" evidence="2">
    <location>
        <begin position="151"/>
        <end position="305"/>
    </location>
</feature>
<dbReference type="SUPFAM" id="SSF51197">
    <property type="entry name" value="Clavaminate synthase-like"/>
    <property type="match status" value="1"/>
</dbReference>
<evidence type="ECO:0000256" key="1">
    <source>
        <dbReference type="SAM" id="MobiDB-lite"/>
    </source>
</evidence>
<proteinExistence type="predicted"/>
<dbReference type="PANTHER" id="PTHR12461">
    <property type="entry name" value="HYPOXIA-INDUCIBLE FACTOR 1 ALPHA INHIBITOR-RELATED"/>
    <property type="match status" value="1"/>
</dbReference>
<evidence type="ECO:0000313" key="4">
    <source>
        <dbReference type="Proteomes" id="UP001249851"/>
    </source>
</evidence>
<protein>
    <submittedName>
        <fullName evidence="3">Lysine-specific demethylase 8</fullName>
    </submittedName>
</protein>
<gene>
    <name evidence="3" type="ORF">P5673_017195</name>
</gene>
<dbReference type="InterPro" id="IPR041667">
    <property type="entry name" value="Cupin_8"/>
</dbReference>
<dbReference type="AlphaFoldDB" id="A0AAD9QG27"/>
<feature type="compositionally biased region" description="Basic and acidic residues" evidence="1">
    <location>
        <begin position="433"/>
        <end position="443"/>
    </location>
</feature>
<dbReference type="Gene3D" id="2.60.120.650">
    <property type="entry name" value="Cupin"/>
    <property type="match status" value="1"/>
</dbReference>
<reference evidence="3" key="1">
    <citation type="journal article" date="2023" name="G3 (Bethesda)">
        <title>Whole genome assembly and annotation of the endangered Caribbean coral Acropora cervicornis.</title>
        <authorList>
            <person name="Selwyn J.D."/>
            <person name="Vollmer S.V."/>
        </authorList>
    </citation>
    <scope>NUCLEOTIDE SEQUENCE</scope>
    <source>
        <strain evidence="3">K2</strain>
    </source>
</reference>
<keyword evidence="4" id="KW-1185">Reference proteome</keyword>
<dbReference type="InterPro" id="IPR011992">
    <property type="entry name" value="EF-hand-dom_pair"/>
</dbReference>
<accession>A0AAD9QG27</accession>
<dbReference type="FunFam" id="2.60.120.650:FF:000025">
    <property type="entry name" value="Lysine-specific demethylase 8"/>
    <property type="match status" value="1"/>
</dbReference>
<dbReference type="PANTHER" id="PTHR12461:SF53">
    <property type="entry name" value="JMJC DOMAIN-CONTAINING PROTEIN"/>
    <property type="match status" value="1"/>
</dbReference>